<dbReference type="Gene3D" id="3.90.1300.10">
    <property type="entry name" value="Amidase signature (AS) domain"/>
    <property type="match status" value="1"/>
</dbReference>
<name>A0A381VJK3_9ZZZZ</name>
<dbReference type="PANTHER" id="PTHR11895:SF7">
    <property type="entry name" value="GLUTAMYL-TRNA(GLN) AMIDOTRANSFERASE SUBUNIT A, MITOCHONDRIAL"/>
    <property type="match status" value="1"/>
</dbReference>
<dbReference type="SUPFAM" id="SSF75304">
    <property type="entry name" value="Amidase signature (AS) enzymes"/>
    <property type="match status" value="1"/>
</dbReference>
<sequence>MGYIDLEQATIYEASKLLRSKTISPVELTRTTLERIERLNPLLNAYTTVTAEYAMKNAYRAEQEITSGSYRGPLHGIPYSLKDLIDTKGILTTYGYASHQDYVPTTSAAVHEFMEKAGAILVGKVDCHFRRNVPVSCYNPWDLSRTPGHSSSGSGSAMGASLGLASIGSDTGGSVRLPAAHSGVVGMRSTFGLISRYNLFGPSWSFDQAGPLAKTVTDAAMILDVIAQYDPRDPVSIVNPHESFQETLGGSLRGLRIGVLEEYVGKHCTEEVEKAMRAVVEIFRDLGTEVSEVSIPNVLEVSEIHNTIVEPETAAYYYEHFSRERLEKIDPDMIDRLSDGASIPFAKYIDAQSRLTLLKRNVATVFSKVDLVIMPTALTPALKIPDTKGKIIVRGKEVNAADLMLNCTVIASDTGMPSVSVPCGFTENRDKPLPIGLLIMGRRLEDDLVLKAAFAYEQANDWYSIRPNL</sequence>
<evidence type="ECO:0000313" key="2">
    <source>
        <dbReference type="EMBL" id="SVA39968.1"/>
    </source>
</evidence>
<dbReference type="AlphaFoldDB" id="A0A381VJK3"/>
<proteinExistence type="predicted"/>
<feature type="domain" description="Amidase" evidence="1">
    <location>
        <begin position="27"/>
        <end position="450"/>
    </location>
</feature>
<protein>
    <recommendedName>
        <fullName evidence="1">Amidase domain-containing protein</fullName>
    </recommendedName>
</protein>
<dbReference type="EMBL" id="UINC01008893">
    <property type="protein sequence ID" value="SVA39968.1"/>
    <property type="molecule type" value="Genomic_DNA"/>
</dbReference>
<gene>
    <name evidence="2" type="ORF">METZ01_LOCUS92822</name>
</gene>
<organism evidence="2">
    <name type="scientific">marine metagenome</name>
    <dbReference type="NCBI Taxonomy" id="408172"/>
    <lineage>
        <taxon>unclassified sequences</taxon>
        <taxon>metagenomes</taxon>
        <taxon>ecological metagenomes</taxon>
    </lineage>
</organism>
<dbReference type="PANTHER" id="PTHR11895">
    <property type="entry name" value="TRANSAMIDASE"/>
    <property type="match status" value="1"/>
</dbReference>
<evidence type="ECO:0000259" key="1">
    <source>
        <dbReference type="Pfam" id="PF01425"/>
    </source>
</evidence>
<dbReference type="InterPro" id="IPR036928">
    <property type="entry name" value="AS_sf"/>
</dbReference>
<dbReference type="Pfam" id="PF01425">
    <property type="entry name" value="Amidase"/>
    <property type="match status" value="1"/>
</dbReference>
<reference evidence="2" key="1">
    <citation type="submission" date="2018-05" db="EMBL/GenBank/DDBJ databases">
        <authorList>
            <person name="Lanie J.A."/>
            <person name="Ng W.-L."/>
            <person name="Kazmierczak K.M."/>
            <person name="Andrzejewski T.M."/>
            <person name="Davidsen T.M."/>
            <person name="Wayne K.J."/>
            <person name="Tettelin H."/>
            <person name="Glass J.I."/>
            <person name="Rusch D."/>
            <person name="Podicherti R."/>
            <person name="Tsui H.-C.T."/>
            <person name="Winkler M.E."/>
        </authorList>
    </citation>
    <scope>NUCLEOTIDE SEQUENCE</scope>
</reference>
<dbReference type="InterPro" id="IPR023631">
    <property type="entry name" value="Amidase_dom"/>
</dbReference>
<accession>A0A381VJK3</accession>
<dbReference type="InterPro" id="IPR000120">
    <property type="entry name" value="Amidase"/>
</dbReference>
<dbReference type="GO" id="GO:0003824">
    <property type="term" value="F:catalytic activity"/>
    <property type="evidence" value="ECO:0007669"/>
    <property type="project" value="InterPro"/>
</dbReference>